<protein>
    <recommendedName>
        <fullName evidence="3">Prophage protein</fullName>
    </recommendedName>
</protein>
<dbReference type="AlphaFoldDB" id="A0AAW7SZ67"/>
<comment type="caution">
    <text evidence="1">The sequence shown here is derived from an EMBL/GenBank/DDBJ whole genome shotgun (WGS) entry which is preliminary data.</text>
</comment>
<dbReference type="EMBL" id="JAUJRV010000008">
    <property type="protein sequence ID" value="MDN7795876.1"/>
    <property type="molecule type" value="Genomic_DNA"/>
</dbReference>
<evidence type="ECO:0000313" key="2">
    <source>
        <dbReference type="Proteomes" id="UP001171620"/>
    </source>
</evidence>
<evidence type="ECO:0008006" key="3">
    <source>
        <dbReference type="Google" id="ProtNLM"/>
    </source>
</evidence>
<reference evidence="1" key="1">
    <citation type="submission" date="2023-07" db="EMBL/GenBank/DDBJ databases">
        <title>A collection of bacterial strains from the Burkholderia cepacia Research Laboratory and Repository.</title>
        <authorList>
            <person name="Lipuma J."/>
            <person name="Spilker T."/>
            <person name="Caverly L."/>
        </authorList>
    </citation>
    <scope>NUCLEOTIDE SEQUENCE</scope>
    <source>
        <strain evidence="1">AU44268</strain>
    </source>
</reference>
<name>A0AAW7SZ67_BURVI</name>
<gene>
    <name evidence="1" type="ORF">QZM33_13120</name>
</gene>
<sequence>MSRKKKKLIPDHLRDEFLGWMAAHDFDEMSDGAWFATLETAAEQFIEKHGLRTDPNDAAHWYLRVGTGA</sequence>
<dbReference type="RefSeq" id="WP_301788517.1">
    <property type="nucleotide sequence ID" value="NZ_JAUJRV010000008.1"/>
</dbReference>
<organism evidence="1 2">
    <name type="scientific">Burkholderia vietnamiensis</name>
    <dbReference type="NCBI Taxonomy" id="60552"/>
    <lineage>
        <taxon>Bacteria</taxon>
        <taxon>Pseudomonadati</taxon>
        <taxon>Pseudomonadota</taxon>
        <taxon>Betaproteobacteria</taxon>
        <taxon>Burkholderiales</taxon>
        <taxon>Burkholderiaceae</taxon>
        <taxon>Burkholderia</taxon>
        <taxon>Burkholderia cepacia complex</taxon>
    </lineage>
</organism>
<proteinExistence type="predicted"/>
<accession>A0AAW7SZ67</accession>
<evidence type="ECO:0000313" key="1">
    <source>
        <dbReference type="EMBL" id="MDN7795876.1"/>
    </source>
</evidence>
<dbReference type="Proteomes" id="UP001171620">
    <property type="component" value="Unassembled WGS sequence"/>
</dbReference>